<comment type="similarity">
    <text evidence="2">Belongs to the major facilitator superfamily. Sugar transporter (TC 2.A.1.1) family.</text>
</comment>
<evidence type="ECO:0000256" key="1">
    <source>
        <dbReference type="ARBA" id="ARBA00004141"/>
    </source>
</evidence>
<feature type="region of interest" description="Disordered" evidence="6">
    <location>
        <begin position="413"/>
        <end position="438"/>
    </location>
</feature>
<evidence type="ECO:0000256" key="2">
    <source>
        <dbReference type="ARBA" id="ARBA00010992"/>
    </source>
</evidence>
<dbReference type="InterPro" id="IPR005829">
    <property type="entry name" value="Sugar_transporter_CS"/>
</dbReference>
<keyword evidence="4 7" id="KW-1133">Transmembrane helix</keyword>
<keyword evidence="5 7" id="KW-0472">Membrane</keyword>
<dbReference type="PANTHER" id="PTHR48022">
    <property type="entry name" value="PLASTIDIC GLUCOSE TRANSPORTER 4"/>
    <property type="match status" value="1"/>
</dbReference>
<dbReference type="InterPro" id="IPR005828">
    <property type="entry name" value="MFS_sugar_transport-like"/>
</dbReference>
<sequence>MSAQLSNPHYLRQFNSPNSDLQGGITAAMPAGSFGGALINSWLSDKIGRKYCIILSGWLWVLGCIIQSVSHNVATLVAGRVVAGLAVSIVVTPPAFLIDPSLRDRQVGIASAIVTVYQAEITKPSIRGRIVSIQQLSIKSPRWLLDRGRDEEALQILADVHGRGSRDNELVRLEYAEIKAQIDFDKTQAAKSYLDLLKPSVRRRVFLGCSEQMWSQLSGMNVMMYYIVYVLQSAGLQGRRSELIASAVQYTLNVIFTFPGMYMIERVGRRPLMFYGACAMALFLALVGALQATLGHDVEGAEAAATTTWKIDGHEHGRNAIIAVSFATATNWVFNFALAYATPPAFRDQKWKTYLIFMTFNAVAAINIFFMFPETKGRTLEEMEEVFNTGNVFTAWRIPKDVGKKTLADLEHGAAHSPHTDAKRELSHEEEKASTPSI</sequence>
<feature type="transmembrane region" description="Helical" evidence="7">
    <location>
        <begin position="51"/>
        <end position="70"/>
    </location>
</feature>
<feature type="transmembrane region" description="Helical" evidence="7">
    <location>
        <begin position="320"/>
        <end position="341"/>
    </location>
</feature>
<comment type="subcellular location">
    <subcellularLocation>
        <location evidence="1">Membrane</location>
        <topology evidence="1">Multi-pass membrane protein</topology>
    </subcellularLocation>
</comment>
<dbReference type="SUPFAM" id="SSF103473">
    <property type="entry name" value="MFS general substrate transporter"/>
    <property type="match status" value="1"/>
</dbReference>
<organism evidence="9 10">
    <name type="scientific">Rhodotorula paludigena</name>
    <dbReference type="NCBI Taxonomy" id="86838"/>
    <lineage>
        <taxon>Eukaryota</taxon>
        <taxon>Fungi</taxon>
        <taxon>Dikarya</taxon>
        <taxon>Basidiomycota</taxon>
        <taxon>Pucciniomycotina</taxon>
        <taxon>Microbotryomycetes</taxon>
        <taxon>Sporidiobolales</taxon>
        <taxon>Sporidiobolaceae</taxon>
        <taxon>Rhodotorula</taxon>
    </lineage>
</organism>
<feature type="transmembrane region" description="Helical" evidence="7">
    <location>
        <begin position="353"/>
        <end position="372"/>
    </location>
</feature>
<dbReference type="GO" id="GO:0016020">
    <property type="term" value="C:membrane"/>
    <property type="evidence" value="ECO:0007669"/>
    <property type="project" value="UniProtKB-SubCell"/>
</dbReference>
<feature type="domain" description="Major facilitator superfamily (MFS) profile" evidence="8">
    <location>
        <begin position="1"/>
        <end position="438"/>
    </location>
</feature>
<dbReference type="PROSITE" id="PS50850">
    <property type="entry name" value="MFS"/>
    <property type="match status" value="1"/>
</dbReference>
<comment type="caution">
    <text evidence="9">The sequence shown here is derived from an EMBL/GenBank/DDBJ whole genome shotgun (WGS) entry which is preliminary data.</text>
</comment>
<keyword evidence="3 7" id="KW-0812">Transmembrane</keyword>
<evidence type="ECO:0000313" key="10">
    <source>
        <dbReference type="Proteomes" id="UP001342314"/>
    </source>
</evidence>
<feature type="transmembrane region" description="Helical" evidence="7">
    <location>
        <begin position="21"/>
        <end position="39"/>
    </location>
</feature>
<dbReference type="AlphaFoldDB" id="A0AAV5GWA2"/>
<dbReference type="Proteomes" id="UP001342314">
    <property type="component" value="Unassembled WGS sequence"/>
</dbReference>
<dbReference type="EMBL" id="BQKY01000015">
    <property type="protein sequence ID" value="GJN93752.1"/>
    <property type="molecule type" value="Genomic_DNA"/>
</dbReference>
<keyword evidence="10" id="KW-1185">Reference proteome</keyword>
<evidence type="ECO:0000256" key="3">
    <source>
        <dbReference type="ARBA" id="ARBA00022692"/>
    </source>
</evidence>
<reference evidence="9 10" key="1">
    <citation type="submission" date="2021-12" db="EMBL/GenBank/DDBJ databases">
        <title>High titer production of polyol ester of fatty acids by Rhodotorula paludigena BS15 towards product separation-free biomass refinery.</title>
        <authorList>
            <person name="Mano J."/>
            <person name="Ono H."/>
            <person name="Tanaka T."/>
            <person name="Naito K."/>
            <person name="Sushida H."/>
            <person name="Ike M."/>
            <person name="Tokuyasu K."/>
            <person name="Kitaoka M."/>
        </authorList>
    </citation>
    <scope>NUCLEOTIDE SEQUENCE [LARGE SCALE GENOMIC DNA]</scope>
    <source>
        <strain evidence="9 10">BS15</strain>
    </source>
</reference>
<dbReference type="Pfam" id="PF00083">
    <property type="entry name" value="Sugar_tr"/>
    <property type="match status" value="3"/>
</dbReference>
<evidence type="ECO:0000313" key="9">
    <source>
        <dbReference type="EMBL" id="GJN93752.1"/>
    </source>
</evidence>
<name>A0AAV5GWA2_9BASI</name>
<dbReference type="InterPro" id="IPR036259">
    <property type="entry name" value="MFS_trans_sf"/>
</dbReference>
<evidence type="ECO:0000256" key="7">
    <source>
        <dbReference type="SAM" id="Phobius"/>
    </source>
</evidence>
<evidence type="ECO:0000256" key="5">
    <source>
        <dbReference type="ARBA" id="ARBA00023136"/>
    </source>
</evidence>
<evidence type="ECO:0000256" key="6">
    <source>
        <dbReference type="SAM" id="MobiDB-lite"/>
    </source>
</evidence>
<evidence type="ECO:0000256" key="4">
    <source>
        <dbReference type="ARBA" id="ARBA00022989"/>
    </source>
</evidence>
<feature type="transmembrane region" description="Helical" evidence="7">
    <location>
        <begin position="76"/>
        <end position="98"/>
    </location>
</feature>
<accession>A0AAV5GWA2</accession>
<protein>
    <recommendedName>
        <fullName evidence="8">Major facilitator superfamily (MFS) profile domain-containing protein</fullName>
    </recommendedName>
</protein>
<dbReference type="Gene3D" id="1.20.1250.20">
    <property type="entry name" value="MFS general substrate transporter like domains"/>
    <property type="match status" value="2"/>
</dbReference>
<proteinExistence type="inferred from homology"/>
<dbReference type="InterPro" id="IPR050360">
    <property type="entry name" value="MFS_Sugar_Transporters"/>
</dbReference>
<dbReference type="GO" id="GO:0005351">
    <property type="term" value="F:carbohydrate:proton symporter activity"/>
    <property type="evidence" value="ECO:0007669"/>
    <property type="project" value="TreeGrafter"/>
</dbReference>
<evidence type="ECO:0000259" key="8">
    <source>
        <dbReference type="PROSITE" id="PS50850"/>
    </source>
</evidence>
<dbReference type="PROSITE" id="PS00216">
    <property type="entry name" value="SUGAR_TRANSPORT_1"/>
    <property type="match status" value="1"/>
</dbReference>
<dbReference type="PANTHER" id="PTHR48022:SF7">
    <property type="entry name" value="MAJOR FACILITATOR SUPERFAMILY (MFS) PROFILE DOMAIN-CONTAINING PROTEIN-RELATED"/>
    <property type="match status" value="1"/>
</dbReference>
<gene>
    <name evidence="9" type="ORF">Rhopal_006809-T1</name>
</gene>
<feature type="transmembrane region" description="Helical" evidence="7">
    <location>
        <begin position="274"/>
        <end position="294"/>
    </location>
</feature>
<dbReference type="InterPro" id="IPR020846">
    <property type="entry name" value="MFS_dom"/>
</dbReference>